<evidence type="ECO:0000256" key="6">
    <source>
        <dbReference type="ARBA" id="ARBA00022840"/>
    </source>
</evidence>
<evidence type="ECO:0000256" key="5">
    <source>
        <dbReference type="ARBA" id="ARBA00022741"/>
    </source>
</evidence>
<dbReference type="GO" id="GO:0015421">
    <property type="term" value="F:ABC-type oligopeptide transporter activity"/>
    <property type="evidence" value="ECO:0007669"/>
    <property type="project" value="TreeGrafter"/>
</dbReference>
<dbReference type="PROSITE" id="PS50893">
    <property type="entry name" value="ABC_TRANSPORTER_2"/>
    <property type="match status" value="1"/>
</dbReference>
<dbReference type="Pfam" id="PF00664">
    <property type="entry name" value="ABC_membrane"/>
    <property type="match status" value="1"/>
</dbReference>
<organism evidence="12 13">
    <name type="scientific">Sulfoacidibacillus thermotolerans</name>
    <name type="common">Acidibacillus sulfuroxidans</name>
    <dbReference type="NCBI Taxonomy" id="1765684"/>
    <lineage>
        <taxon>Bacteria</taxon>
        <taxon>Bacillati</taxon>
        <taxon>Bacillota</taxon>
        <taxon>Bacilli</taxon>
        <taxon>Bacillales</taxon>
        <taxon>Alicyclobacillaceae</taxon>
        <taxon>Sulfoacidibacillus</taxon>
    </lineage>
</organism>
<dbReference type="InterPro" id="IPR003439">
    <property type="entry name" value="ABC_transporter-like_ATP-bd"/>
</dbReference>
<keyword evidence="7 9" id="KW-1133">Transmembrane helix</keyword>
<dbReference type="PROSITE" id="PS00211">
    <property type="entry name" value="ABC_TRANSPORTER_1"/>
    <property type="match status" value="1"/>
</dbReference>
<dbReference type="SMART" id="SM00382">
    <property type="entry name" value="AAA"/>
    <property type="match status" value="1"/>
</dbReference>
<dbReference type="RefSeq" id="WP_245926374.1">
    <property type="nucleotide sequence ID" value="NZ_MPDK01000024.1"/>
</dbReference>
<feature type="transmembrane region" description="Helical" evidence="9">
    <location>
        <begin position="236"/>
        <end position="259"/>
    </location>
</feature>
<dbReference type="InterPro" id="IPR017871">
    <property type="entry name" value="ABC_transporter-like_CS"/>
</dbReference>
<dbReference type="InterPro" id="IPR039421">
    <property type="entry name" value="Type_1_exporter"/>
</dbReference>
<dbReference type="SUPFAM" id="SSF90123">
    <property type="entry name" value="ABC transporter transmembrane region"/>
    <property type="match status" value="1"/>
</dbReference>
<dbReference type="EMBL" id="MPDK01000024">
    <property type="protein sequence ID" value="PWI56866.1"/>
    <property type="molecule type" value="Genomic_DNA"/>
</dbReference>
<dbReference type="CDD" id="cd18541">
    <property type="entry name" value="ABC_6TM_TmrB_like"/>
    <property type="match status" value="1"/>
</dbReference>
<keyword evidence="4 9" id="KW-0812">Transmembrane</keyword>
<feature type="transmembrane region" description="Helical" evidence="9">
    <location>
        <begin position="124"/>
        <end position="144"/>
    </location>
</feature>
<dbReference type="InterPro" id="IPR027417">
    <property type="entry name" value="P-loop_NTPase"/>
</dbReference>
<comment type="subcellular location">
    <subcellularLocation>
        <location evidence="1">Cell membrane</location>
        <topology evidence="1">Multi-pass membrane protein</topology>
    </subcellularLocation>
</comment>
<evidence type="ECO:0000259" key="11">
    <source>
        <dbReference type="PROSITE" id="PS50929"/>
    </source>
</evidence>
<dbReference type="GO" id="GO:0005524">
    <property type="term" value="F:ATP binding"/>
    <property type="evidence" value="ECO:0007669"/>
    <property type="project" value="UniProtKB-KW"/>
</dbReference>
<dbReference type="InterPro" id="IPR003593">
    <property type="entry name" value="AAA+_ATPase"/>
</dbReference>
<evidence type="ECO:0000256" key="1">
    <source>
        <dbReference type="ARBA" id="ARBA00004651"/>
    </source>
</evidence>
<dbReference type="Gene3D" id="1.20.1560.10">
    <property type="entry name" value="ABC transporter type 1, transmembrane domain"/>
    <property type="match status" value="1"/>
</dbReference>
<dbReference type="Gene3D" id="3.40.50.300">
    <property type="entry name" value="P-loop containing nucleotide triphosphate hydrolases"/>
    <property type="match status" value="1"/>
</dbReference>
<dbReference type="Pfam" id="PF00005">
    <property type="entry name" value="ABC_tran"/>
    <property type="match status" value="1"/>
</dbReference>
<dbReference type="InterPro" id="IPR036640">
    <property type="entry name" value="ABC1_TM_sf"/>
</dbReference>
<dbReference type="PROSITE" id="PS50929">
    <property type="entry name" value="ABC_TM1F"/>
    <property type="match status" value="1"/>
</dbReference>
<evidence type="ECO:0000256" key="3">
    <source>
        <dbReference type="ARBA" id="ARBA00022475"/>
    </source>
</evidence>
<evidence type="ECO:0000256" key="8">
    <source>
        <dbReference type="ARBA" id="ARBA00023136"/>
    </source>
</evidence>
<evidence type="ECO:0000259" key="10">
    <source>
        <dbReference type="PROSITE" id="PS50893"/>
    </source>
</evidence>
<reference evidence="12 13" key="1">
    <citation type="submission" date="2016-11" db="EMBL/GenBank/DDBJ databases">
        <title>Comparative genomics of Acidibacillus ferroxidans species.</title>
        <authorList>
            <person name="Oliveira G."/>
            <person name="Nunes G."/>
            <person name="Oliveira R."/>
            <person name="Araujo F."/>
            <person name="Salim A."/>
            <person name="Scholte L."/>
            <person name="Morais D."/>
            <person name="Nancucheo I."/>
            <person name="Johnson D.B."/>
            <person name="Grail B."/>
            <person name="Bittencourt J."/>
            <person name="Valadares R."/>
        </authorList>
    </citation>
    <scope>NUCLEOTIDE SEQUENCE [LARGE SCALE GENOMIC DNA]</scope>
    <source>
        <strain evidence="12 13">Y002</strain>
    </source>
</reference>
<keyword evidence="5" id="KW-0547">Nucleotide-binding</keyword>
<evidence type="ECO:0000256" key="7">
    <source>
        <dbReference type="ARBA" id="ARBA00022989"/>
    </source>
</evidence>
<gene>
    <name evidence="12" type="ORF">BM613_11560</name>
</gene>
<dbReference type="FunFam" id="3.40.50.300:FF:000221">
    <property type="entry name" value="Multidrug ABC transporter ATP-binding protein"/>
    <property type="match status" value="1"/>
</dbReference>
<dbReference type="SUPFAM" id="SSF52540">
    <property type="entry name" value="P-loop containing nucleoside triphosphate hydrolases"/>
    <property type="match status" value="1"/>
</dbReference>
<feature type="transmembrane region" description="Helical" evidence="9">
    <location>
        <begin position="271"/>
        <end position="292"/>
    </location>
</feature>
<feature type="transmembrane region" description="Helical" evidence="9">
    <location>
        <begin position="150"/>
        <end position="172"/>
    </location>
</feature>
<keyword evidence="8 9" id="KW-0472">Membrane</keyword>
<evidence type="ECO:0000313" key="13">
    <source>
        <dbReference type="Proteomes" id="UP000245380"/>
    </source>
</evidence>
<proteinExistence type="predicted"/>
<keyword evidence="3" id="KW-1003">Cell membrane</keyword>
<dbReference type="Proteomes" id="UP000245380">
    <property type="component" value="Unassembled WGS sequence"/>
</dbReference>
<evidence type="ECO:0000256" key="4">
    <source>
        <dbReference type="ARBA" id="ARBA00022692"/>
    </source>
</evidence>
<dbReference type="InterPro" id="IPR011527">
    <property type="entry name" value="ABC1_TM_dom"/>
</dbReference>
<feature type="domain" description="ABC transmembrane type-1" evidence="11">
    <location>
        <begin position="15"/>
        <end position="297"/>
    </location>
</feature>
<dbReference type="PANTHER" id="PTHR43394">
    <property type="entry name" value="ATP-DEPENDENT PERMEASE MDL1, MITOCHONDRIAL"/>
    <property type="match status" value="1"/>
</dbReference>
<accession>A0A2U3D6F7</accession>
<name>A0A2U3D6F7_SULT2</name>
<dbReference type="GO" id="GO:0016887">
    <property type="term" value="F:ATP hydrolysis activity"/>
    <property type="evidence" value="ECO:0007669"/>
    <property type="project" value="InterPro"/>
</dbReference>
<evidence type="ECO:0000256" key="2">
    <source>
        <dbReference type="ARBA" id="ARBA00022448"/>
    </source>
</evidence>
<dbReference type="GO" id="GO:0005886">
    <property type="term" value="C:plasma membrane"/>
    <property type="evidence" value="ECO:0007669"/>
    <property type="project" value="UniProtKB-SubCell"/>
</dbReference>
<comment type="caution">
    <text evidence="12">The sequence shown here is derived from an EMBL/GenBank/DDBJ whole genome shotgun (WGS) entry which is preliminary data.</text>
</comment>
<protein>
    <submittedName>
        <fullName evidence="12">ABC transporter</fullName>
    </submittedName>
</protein>
<feature type="transmembrane region" description="Helical" evidence="9">
    <location>
        <begin position="12"/>
        <end position="30"/>
    </location>
</feature>
<sequence length="575" mass="64030">MRQYLITKKWSYTTAIFSIILSEIVSVQFPHVLGEFTDALSRGALTSVLIAHYAFELLVIGILYVLLYGVGQMLNGRSGRIFEYQLRKRLFEHWESLSTDYYQQRSIGDLLNHAMNDVRAVREALSGGANILTNAVFLLLATLYMTFTTISVQLTFISMIPILLVPVLVVWFGPKIRTASREVQEALSAMAEFTEESLSAVRLIKATASEEVEAQRFSRKVQEIVKRQMHMVKRSAIFQSSIPLLGSLSFSIALLYGGLLTVSHKILLGQFVAFTLYLAMIITPLQQIGFVINNFQRASASLARLRVLLSARPSVVDSKTAISLPHVQGAIEVKLDFFRYPNSEHKVLEGIAFSVQPGQTIGIVGRTGAGKTTLANLLLRVFDPPRGAIFIDGVDIRDVVLRDLRTAIAYVPQDGFLFSTTIAENIGFAKAEATPSELMQAAKDAMVYEEIVRFKEGMNTQIGERGVTLSGGQKQRVAIARALIKNAPIMILDDSLSAVDMNTEKMLITRLKQLRTKKTTLIIAHRLSAVFHADQILVLDEGRIVERGTHEELLQRFGIYRTLYDLQQGEQGVTV</sequence>
<feature type="domain" description="ABC transporter" evidence="10">
    <location>
        <begin position="333"/>
        <end position="566"/>
    </location>
</feature>
<feature type="transmembrane region" description="Helical" evidence="9">
    <location>
        <begin position="50"/>
        <end position="70"/>
    </location>
</feature>
<keyword evidence="6" id="KW-0067">ATP-binding</keyword>
<evidence type="ECO:0000256" key="9">
    <source>
        <dbReference type="SAM" id="Phobius"/>
    </source>
</evidence>
<keyword evidence="2" id="KW-0813">Transport</keyword>
<evidence type="ECO:0000313" key="12">
    <source>
        <dbReference type="EMBL" id="PWI56866.1"/>
    </source>
</evidence>
<keyword evidence="13" id="KW-1185">Reference proteome</keyword>
<dbReference type="AlphaFoldDB" id="A0A2U3D6F7"/>
<dbReference type="PANTHER" id="PTHR43394:SF1">
    <property type="entry name" value="ATP-BINDING CASSETTE SUB-FAMILY B MEMBER 10, MITOCHONDRIAL"/>
    <property type="match status" value="1"/>
</dbReference>